<accession>A0A942YCN9</accession>
<dbReference type="Gene3D" id="1.20.1290.10">
    <property type="entry name" value="AhpD-like"/>
    <property type="match status" value="1"/>
</dbReference>
<dbReference type="EMBL" id="JAGYPE010000006">
    <property type="protein sequence ID" value="MBS4185738.1"/>
    <property type="molecule type" value="Genomic_DNA"/>
</dbReference>
<feature type="domain" description="Carboxymuconolactone decarboxylase-like" evidence="1">
    <location>
        <begin position="39"/>
        <end position="105"/>
    </location>
</feature>
<evidence type="ECO:0000313" key="4">
    <source>
        <dbReference type="Proteomes" id="UP000677265"/>
    </source>
</evidence>
<dbReference type="SUPFAM" id="SSF69118">
    <property type="entry name" value="AhpD-like"/>
    <property type="match status" value="2"/>
</dbReference>
<dbReference type="Proteomes" id="UP000677265">
    <property type="component" value="Unassembled WGS sequence"/>
</dbReference>
<dbReference type="GO" id="GO:0051920">
    <property type="term" value="F:peroxiredoxin activity"/>
    <property type="evidence" value="ECO:0007669"/>
    <property type="project" value="InterPro"/>
</dbReference>
<sequence>MVNQETTKTSELVNDLEAAYKKDLGYWNSTLSYLAEKDPEFFEIYKKLVATPYKNNILDAKSRELINVALSSAPTNLSKDTLRIHIENAINQGATEQEILEVFKLVSVLGMHTCAVGVPILVEETGAFADVKLDAHQEELKEKFIQKMGYWHSFRDTLLLNDEQFFEGYYQFLTNPWENDILSPKLKEFIYIAVDIATTHLFAVGTRVHIQSALRQGATFEEIMEVLKITSAQGVDTFYAGIPILRSVLAEKGNK</sequence>
<dbReference type="InterPro" id="IPR003779">
    <property type="entry name" value="CMD-like"/>
</dbReference>
<proteinExistence type="predicted"/>
<dbReference type="Pfam" id="PF02627">
    <property type="entry name" value="CMD"/>
    <property type="match status" value="2"/>
</dbReference>
<dbReference type="RefSeq" id="WP_213145573.1">
    <property type="nucleotide sequence ID" value="NZ_JAGYPE020000020.1"/>
</dbReference>
<evidence type="ECO:0000313" key="3">
    <source>
        <dbReference type="EMBL" id="MCH6266419.1"/>
    </source>
</evidence>
<dbReference type="AlphaFoldDB" id="A0A942YCN9"/>
<feature type="domain" description="Carboxymuconolactone decarboxylase-like" evidence="1">
    <location>
        <begin position="164"/>
        <end position="231"/>
    </location>
</feature>
<organism evidence="2">
    <name type="scientific">Neobacillus citreus</name>
    <dbReference type="NCBI Taxonomy" id="2833578"/>
    <lineage>
        <taxon>Bacteria</taxon>
        <taxon>Bacillati</taxon>
        <taxon>Bacillota</taxon>
        <taxon>Bacilli</taxon>
        <taxon>Bacillales</taxon>
        <taxon>Bacillaceae</taxon>
        <taxon>Neobacillus</taxon>
    </lineage>
</organism>
<dbReference type="InterPro" id="IPR029032">
    <property type="entry name" value="AhpD-like"/>
</dbReference>
<keyword evidence="4" id="KW-1185">Reference proteome</keyword>
<evidence type="ECO:0000313" key="2">
    <source>
        <dbReference type="EMBL" id="MBS4185738.1"/>
    </source>
</evidence>
<reference evidence="2" key="1">
    <citation type="submission" date="2021-05" db="EMBL/GenBank/DDBJ databases">
        <title>Novel Bacillus species.</title>
        <authorList>
            <person name="Liu G."/>
        </authorList>
    </citation>
    <scope>NUCLEOTIDE SEQUENCE</scope>
    <source>
        <strain evidence="2 4">FJAT-50051</strain>
    </source>
</reference>
<evidence type="ECO:0000259" key="1">
    <source>
        <dbReference type="Pfam" id="PF02627"/>
    </source>
</evidence>
<protein>
    <submittedName>
        <fullName evidence="2">Carboxymuconolactone decarboxylase family protein</fullName>
    </submittedName>
</protein>
<dbReference type="PANTHER" id="PTHR33930:SF2">
    <property type="entry name" value="BLR3452 PROTEIN"/>
    <property type="match status" value="1"/>
</dbReference>
<dbReference type="EMBL" id="JAGYPE020000020">
    <property type="protein sequence ID" value="MCH6266419.1"/>
    <property type="molecule type" value="Genomic_DNA"/>
</dbReference>
<name>A0A942YCN9_9BACI</name>
<comment type="caution">
    <text evidence="2">The sequence shown here is derived from an EMBL/GenBank/DDBJ whole genome shotgun (WGS) entry which is preliminary data.</text>
</comment>
<gene>
    <name evidence="3" type="ORF">KHB02_012890</name>
    <name evidence="2" type="ORF">KHB02_30590</name>
</gene>
<dbReference type="PANTHER" id="PTHR33930">
    <property type="entry name" value="ALKYL HYDROPEROXIDE REDUCTASE AHPD"/>
    <property type="match status" value="1"/>
</dbReference>